<feature type="domain" description="RRM" evidence="8">
    <location>
        <begin position="57"/>
        <end position="135"/>
    </location>
</feature>
<evidence type="ECO:0000256" key="1">
    <source>
        <dbReference type="ARBA" id="ARBA00004123"/>
    </source>
</evidence>
<keyword evidence="3 6" id="KW-0694">RNA-binding</keyword>
<feature type="compositionally biased region" description="Basic and acidic residues" evidence="7">
    <location>
        <begin position="23"/>
        <end position="57"/>
    </location>
</feature>
<evidence type="ECO:0000256" key="7">
    <source>
        <dbReference type="SAM" id="MobiDB-lite"/>
    </source>
</evidence>
<dbReference type="Gene3D" id="3.30.70.330">
    <property type="match status" value="1"/>
</dbReference>
<dbReference type="PANTHER" id="PTHR13952">
    <property type="entry name" value="U1 SMALL NUCLEAR RIBONUCLEOPROTEIN 70 KD"/>
    <property type="match status" value="1"/>
</dbReference>
<dbReference type="AlphaFoldDB" id="A0A9Q0MGB6"/>
<reference evidence="9" key="1">
    <citation type="submission" date="2022-12" db="EMBL/GenBank/DDBJ databases">
        <title>Genome assemblies of Blomia tropicalis.</title>
        <authorList>
            <person name="Cui Y."/>
        </authorList>
    </citation>
    <scope>NUCLEOTIDE SEQUENCE</scope>
    <source>
        <tissue evidence="9">Adult mites</tissue>
    </source>
</reference>
<dbReference type="PANTHER" id="PTHR13952:SF6">
    <property type="entry name" value="U11_U12 SMALL NUCLEAR RIBONUCLEOPROTEIN 35 KDA PROTEIN"/>
    <property type="match status" value="1"/>
</dbReference>
<evidence type="ECO:0000256" key="6">
    <source>
        <dbReference type="PROSITE-ProRule" id="PRU00176"/>
    </source>
</evidence>
<protein>
    <recommendedName>
        <fullName evidence="2">U11/U12 small nuclear ribonucleoprotein 35 kDa protein</fullName>
    </recommendedName>
    <alternativeName>
        <fullName evidence="5">U1 snRNP-binding protein homolog</fullName>
    </alternativeName>
</protein>
<dbReference type="PROSITE" id="PS50102">
    <property type="entry name" value="RRM"/>
    <property type="match status" value="1"/>
</dbReference>
<evidence type="ECO:0000256" key="3">
    <source>
        <dbReference type="ARBA" id="ARBA00022884"/>
    </source>
</evidence>
<feature type="region of interest" description="Disordered" evidence="7">
    <location>
        <begin position="1"/>
        <end position="63"/>
    </location>
</feature>
<sequence>MSFRKLRANAGEHESDPESFGANERERKSSLERRDRADSYEDSKSKSQRDFESDPRKTLFIGRLNPETTEDTLHKQFEKYGNIKSLFLIRDIITGDSRRYAFCEYRRSKEADKAYAEAHNLIIDGRRILVDREFGRTMKGWKPRRLGGGFGGTKESGQIRFGGRHNGSNGEHHEYRARQPHNINNNHNRNHGYIQYHSRDHPYSNNHRRNEFNDSLRSRMHGNNISTYRPTHGPIRSTNRRQ</sequence>
<keyword evidence="4" id="KW-0539">Nucleus</keyword>
<evidence type="ECO:0000256" key="5">
    <source>
        <dbReference type="ARBA" id="ARBA00031739"/>
    </source>
</evidence>
<dbReference type="EMBL" id="JAPWDV010000001">
    <property type="protein sequence ID" value="KAJ6225483.1"/>
    <property type="molecule type" value="Genomic_DNA"/>
</dbReference>
<accession>A0A9Q0MGB6</accession>
<dbReference type="OMA" id="HHEYRAR"/>
<evidence type="ECO:0000256" key="4">
    <source>
        <dbReference type="ARBA" id="ARBA00023242"/>
    </source>
</evidence>
<dbReference type="SUPFAM" id="SSF54928">
    <property type="entry name" value="RNA-binding domain, RBD"/>
    <property type="match status" value="1"/>
</dbReference>
<evidence type="ECO:0000259" key="8">
    <source>
        <dbReference type="PROSITE" id="PS50102"/>
    </source>
</evidence>
<dbReference type="GO" id="GO:0000398">
    <property type="term" value="P:mRNA splicing, via spliceosome"/>
    <property type="evidence" value="ECO:0007669"/>
    <property type="project" value="TreeGrafter"/>
</dbReference>
<evidence type="ECO:0000256" key="2">
    <source>
        <dbReference type="ARBA" id="ARBA00021080"/>
    </source>
</evidence>
<evidence type="ECO:0000313" key="10">
    <source>
        <dbReference type="Proteomes" id="UP001142055"/>
    </source>
</evidence>
<comment type="caution">
    <text evidence="9">The sequence shown here is derived from an EMBL/GenBank/DDBJ whole genome shotgun (WGS) entry which is preliminary data.</text>
</comment>
<dbReference type="InterPro" id="IPR000504">
    <property type="entry name" value="RRM_dom"/>
</dbReference>
<evidence type="ECO:0000313" key="9">
    <source>
        <dbReference type="EMBL" id="KAJ6225483.1"/>
    </source>
</evidence>
<comment type="subcellular location">
    <subcellularLocation>
        <location evidence="1">Nucleus</location>
    </subcellularLocation>
</comment>
<feature type="region of interest" description="Disordered" evidence="7">
    <location>
        <begin position="215"/>
        <end position="242"/>
    </location>
</feature>
<gene>
    <name evidence="9" type="ORF">RDWZM_004028</name>
</gene>
<proteinExistence type="predicted"/>
<dbReference type="Proteomes" id="UP001142055">
    <property type="component" value="Chromosome 1"/>
</dbReference>
<dbReference type="GO" id="GO:0003729">
    <property type="term" value="F:mRNA binding"/>
    <property type="evidence" value="ECO:0007669"/>
    <property type="project" value="TreeGrafter"/>
</dbReference>
<dbReference type="Pfam" id="PF00076">
    <property type="entry name" value="RRM_1"/>
    <property type="match status" value="1"/>
</dbReference>
<dbReference type="FunFam" id="3.30.70.330:FF:000132">
    <property type="entry name" value="Small nuclear ribonucleoprotein U11/U12 subunit 35"/>
    <property type="match status" value="1"/>
</dbReference>
<dbReference type="GO" id="GO:0017069">
    <property type="term" value="F:snRNA binding"/>
    <property type="evidence" value="ECO:0007669"/>
    <property type="project" value="TreeGrafter"/>
</dbReference>
<keyword evidence="10" id="KW-1185">Reference proteome</keyword>
<dbReference type="InterPro" id="IPR012677">
    <property type="entry name" value="Nucleotide-bd_a/b_plait_sf"/>
</dbReference>
<name>A0A9Q0MGB6_BLOTA</name>
<dbReference type="InterPro" id="IPR051183">
    <property type="entry name" value="U1_U11-U12_snRNP_70-35kDa"/>
</dbReference>
<organism evidence="9 10">
    <name type="scientific">Blomia tropicalis</name>
    <name type="common">Mite</name>
    <dbReference type="NCBI Taxonomy" id="40697"/>
    <lineage>
        <taxon>Eukaryota</taxon>
        <taxon>Metazoa</taxon>
        <taxon>Ecdysozoa</taxon>
        <taxon>Arthropoda</taxon>
        <taxon>Chelicerata</taxon>
        <taxon>Arachnida</taxon>
        <taxon>Acari</taxon>
        <taxon>Acariformes</taxon>
        <taxon>Sarcoptiformes</taxon>
        <taxon>Astigmata</taxon>
        <taxon>Glycyphagoidea</taxon>
        <taxon>Echimyopodidae</taxon>
        <taxon>Blomia</taxon>
    </lineage>
</organism>
<dbReference type="InterPro" id="IPR035979">
    <property type="entry name" value="RBD_domain_sf"/>
</dbReference>
<dbReference type="GO" id="GO:0071011">
    <property type="term" value="C:precatalytic spliceosome"/>
    <property type="evidence" value="ECO:0007669"/>
    <property type="project" value="TreeGrafter"/>
</dbReference>
<dbReference type="OrthoDB" id="6159137at2759"/>
<dbReference type="SMART" id="SM00360">
    <property type="entry name" value="RRM"/>
    <property type="match status" value="1"/>
</dbReference>